<keyword evidence="1" id="KW-0732">Signal</keyword>
<feature type="chain" id="PRO_5018593233" description="Carboxypeptidase regulatory-like domain-containing protein" evidence="1">
    <location>
        <begin position="19"/>
        <end position="241"/>
    </location>
</feature>
<dbReference type="RefSeq" id="WP_125430557.1">
    <property type="nucleotide sequence ID" value="NZ_RWIS01000007.1"/>
</dbReference>
<dbReference type="AlphaFoldDB" id="A0A3R9NEU5"/>
<evidence type="ECO:0008006" key="4">
    <source>
        <dbReference type="Google" id="ProtNLM"/>
    </source>
</evidence>
<keyword evidence="3" id="KW-1185">Reference proteome</keyword>
<comment type="caution">
    <text evidence="2">The sequence shown here is derived from an EMBL/GenBank/DDBJ whole genome shotgun (WGS) entry which is preliminary data.</text>
</comment>
<reference evidence="2 3" key="1">
    <citation type="submission" date="2018-12" db="EMBL/GenBank/DDBJ databases">
        <authorList>
            <person name="Feng G."/>
            <person name="Zhu H."/>
        </authorList>
    </citation>
    <scope>NUCLEOTIDE SEQUENCE [LARGE SCALE GENOMIC DNA]</scope>
    <source>
        <strain evidence="2 3">9PBR-2</strain>
    </source>
</reference>
<dbReference type="OrthoDB" id="880204at2"/>
<dbReference type="EMBL" id="RWIS01000007">
    <property type="protein sequence ID" value="RSK32505.1"/>
    <property type="molecule type" value="Genomic_DNA"/>
</dbReference>
<evidence type="ECO:0000313" key="3">
    <source>
        <dbReference type="Proteomes" id="UP000280066"/>
    </source>
</evidence>
<evidence type="ECO:0000313" key="2">
    <source>
        <dbReference type="EMBL" id="RSK32505.1"/>
    </source>
</evidence>
<gene>
    <name evidence="2" type="ORF">EI290_12310</name>
</gene>
<evidence type="ECO:0000256" key="1">
    <source>
        <dbReference type="SAM" id="SignalP"/>
    </source>
</evidence>
<proteinExistence type="predicted"/>
<feature type="signal peptide" evidence="1">
    <location>
        <begin position="1"/>
        <end position="18"/>
    </location>
</feature>
<accession>A0A3R9NEU5</accession>
<name>A0A3R9NEU5_9BACT</name>
<sequence length="241" mass="26948">MKACLLIIMLAIFHTAVAQRNTDTLNTTIVLSDINVQGYYGQLVVASGIEKNNTWHSQAPGGGYAVRFQSPQAGYHKLRQIRVHLYQPSRIREGQLRVRVASVTAAKGPASDNLLPEPVLLTTKILRASRKHLTIQWPTAQLLVPDQGFFIVIEGIGNYPDEYVSGLEPQMGKPAAPRYQLRRRIDSSHTLRTAPITDFPILKGTQVDTKTAESWYLDAVTQEWHYKPSESSVVLLEAIFE</sequence>
<protein>
    <recommendedName>
        <fullName evidence="4">Carboxypeptidase regulatory-like domain-containing protein</fullName>
    </recommendedName>
</protein>
<dbReference type="Proteomes" id="UP000280066">
    <property type="component" value="Unassembled WGS sequence"/>
</dbReference>
<organism evidence="2 3">
    <name type="scientific">Hymenobacter metallilatus</name>
    <dbReference type="NCBI Taxonomy" id="2493666"/>
    <lineage>
        <taxon>Bacteria</taxon>
        <taxon>Pseudomonadati</taxon>
        <taxon>Bacteroidota</taxon>
        <taxon>Cytophagia</taxon>
        <taxon>Cytophagales</taxon>
        <taxon>Hymenobacteraceae</taxon>
        <taxon>Hymenobacter</taxon>
    </lineage>
</organism>